<reference evidence="2 3" key="1">
    <citation type="submission" date="2016-09" db="EMBL/GenBank/DDBJ databases">
        <title>Streptomyces platensis DSM40041, a candidate organism with high potential of specific P450 cytochromes.</title>
        <authorList>
            <person name="Grumaz C."/>
            <person name="Vainshtein Y."/>
            <person name="Kirstahler P."/>
            <person name="Sohn K."/>
        </authorList>
    </citation>
    <scope>NUCLEOTIDE SEQUENCE [LARGE SCALE GENOMIC DNA]</scope>
    <source>
        <strain evidence="2 3">DSM 40041</strain>
    </source>
</reference>
<name>A0ABX3XMU9_STRPT</name>
<keyword evidence="3" id="KW-1185">Reference proteome</keyword>
<proteinExistence type="predicted"/>
<feature type="region of interest" description="Disordered" evidence="1">
    <location>
        <begin position="249"/>
        <end position="314"/>
    </location>
</feature>
<evidence type="ECO:0000313" key="2">
    <source>
        <dbReference type="EMBL" id="OSY36399.1"/>
    </source>
</evidence>
<comment type="caution">
    <text evidence="2">The sequence shown here is derived from an EMBL/GenBank/DDBJ whole genome shotgun (WGS) entry which is preliminary data.</text>
</comment>
<feature type="compositionally biased region" description="Basic and acidic residues" evidence="1">
    <location>
        <begin position="431"/>
        <end position="452"/>
    </location>
</feature>
<accession>A0ABX3XMU9</accession>
<dbReference type="EMBL" id="MIGA01000077">
    <property type="protein sequence ID" value="OSY36399.1"/>
    <property type="molecule type" value="Genomic_DNA"/>
</dbReference>
<gene>
    <name evidence="2" type="ORF">BG653_06822</name>
</gene>
<feature type="region of interest" description="Disordered" evidence="1">
    <location>
        <begin position="408"/>
        <end position="459"/>
    </location>
</feature>
<protein>
    <submittedName>
        <fullName evidence="2">Uncharacterized protein</fullName>
    </submittedName>
</protein>
<sequence length="480" mass="49233">MGSRGAELLVDGEGFAPVCLGALLAAQGGLGVAQCGQGVGPPPFAARHQQPFRRVLGGGHRFAGADQGDHRLGRPAAGPPRPQKLAVLLEERQGLEEFAERLGVPARGRQRFGQGVPAVREPGGAVGEPAVDAHAPLREQDGVAAVAGRRPQPGQRGERIGLAQLVVAAAALFPGRGELPLRDVVLPLVEGDEAARIRGAEPREGIAGAVGQLLGAPRLALGLGALAQREVRLGQRDPGPAFRPCVTVPGRPRRHRPGSRLVRGGQRPGVRRHLGEQQEIGGLADDPRGAQRGTADEGEQPRSLLRPGGQGAVPVLRDGPGAVGGDAGEVVEHPVARAAEGVHLPPHGQIPGQQPDQGLVAGRLRQLLIGGPAGEAAHLARIAIAAGARLVERADGTQLVQEGVGPLRRGIEQGGRGAGREVGGRGPGGVRHGEEAEGPARRRGELGVEPPERCGAGVGVGEQLLRLGRGQRGQLDGFGG</sequence>
<organism evidence="2 3">
    <name type="scientific">Streptomyces platensis</name>
    <dbReference type="NCBI Taxonomy" id="58346"/>
    <lineage>
        <taxon>Bacteria</taxon>
        <taxon>Bacillati</taxon>
        <taxon>Actinomycetota</taxon>
        <taxon>Actinomycetes</taxon>
        <taxon>Kitasatosporales</taxon>
        <taxon>Streptomycetaceae</taxon>
        <taxon>Streptomyces</taxon>
    </lineage>
</organism>
<dbReference type="Proteomes" id="UP000194225">
    <property type="component" value="Unassembled WGS sequence"/>
</dbReference>
<evidence type="ECO:0000256" key="1">
    <source>
        <dbReference type="SAM" id="MobiDB-lite"/>
    </source>
</evidence>
<evidence type="ECO:0000313" key="3">
    <source>
        <dbReference type="Proteomes" id="UP000194225"/>
    </source>
</evidence>